<organism evidence="1 2">
    <name type="scientific">Litorisediminicola beolgyonensis</name>
    <dbReference type="NCBI Taxonomy" id="1173614"/>
    <lineage>
        <taxon>Bacteria</taxon>
        <taxon>Pseudomonadati</taxon>
        <taxon>Pseudomonadota</taxon>
        <taxon>Alphaproteobacteria</taxon>
        <taxon>Rhodobacterales</taxon>
        <taxon>Paracoccaceae</taxon>
        <taxon>Litorisediminicola</taxon>
    </lineage>
</organism>
<protein>
    <submittedName>
        <fullName evidence="1">DUF2199 domain-containing protein</fullName>
    </submittedName>
</protein>
<dbReference type="InterPro" id="IPR018697">
    <property type="entry name" value="DUF2199"/>
</dbReference>
<dbReference type="Proteomes" id="UP001597135">
    <property type="component" value="Unassembled WGS sequence"/>
</dbReference>
<proteinExistence type="predicted"/>
<dbReference type="RefSeq" id="WP_386801461.1">
    <property type="nucleotide sequence ID" value="NZ_JBHTMU010000003.1"/>
</dbReference>
<keyword evidence="2" id="KW-1185">Reference proteome</keyword>
<gene>
    <name evidence="1" type="ORF">ACFQ4E_03130</name>
</gene>
<comment type="caution">
    <text evidence="1">The sequence shown here is derived from an EMBL/GenBank/DDBJ whole genome shotgun (WGS) entry which is preliminary data.</text>
</comment>
<sequence length="186" mass="20766">MSLLDLDARWRRLHDESRSCPCCGRQFSGLIDLGYDHPDDWPHGHRDDRPDVQVGGDRLTADLCRLDGRYFIRCTLPIPIRGSDERFSFGPWAETSEALFRAYLGTYDDPPGTFEGGPALLANDLPGFGEIGAALRLEPRDAATRPELFAEDGPLRDAQTQGLSFDALLDLYAEAGHDIRPHLQQD</sequence>
<dbReference type="EMBL" id="JBHTMU010000003">
    <property type="protein sequence ID" value="MFD1341404.1"/>
    <property type="molecule type" value="Genomic_DNA"/>
</dbReference>
<name>A0ABW3ZE97_9RHOB</name>
<reference evidence="2" key="1">
    <citation type="journal article" date="2019" name="Int. J. Syst. Evol. Microbiol.">
        <title>The Global Catalogue of Microorganisms (GCM) 10K type strain sequencing project: providing services to taxonomists for standard genome sequencing and annotation.</title>
        <authorList>
            <consortium name="The Broad Institute Genomics Platform"/>
            <consortium name="The Broad Institute Genome Sequencing Center for Infectious Disease"/>
            <person name="Wu L."/>
            <person name="Ma J."/>
        </authorList>
    </citation>
    <scope>NUCLEOTIDE SEQUENCE [LARGE SCALE GENOMIC DNA]</scope>
    <source>
        <strain evidence="2">CCUG 62953</strain>
    </source>
</reference>
<dbReference type="Pfam" id="PF09965">
    <property type="entry name" value="DUF2199"/>
    <property type="match status" value="1"/>
</dbReference>
<accession>A0ABW3ZE97</accession>
<evidence type="ECO:0000313" key="1">
    <source>
        <dbReference type="EMBL" id="MFD1341404.1"/>
    </source>
</evidence>
<evidence type="ECO:0000313" key="2">
    <source>
        <dbReference type="Proteomes" id="UP001597135"/>
    </source>
</evidence>